<dbReference type="EMBL" id="JAPDRQ010000138">
    <property type="protein sequence ID" value="KAJ9653873.1"/>
    <property type="molecule type" value="Genomic_DNA"/>
</dbReference>
<evidence type="ECO:0000313" key="1">
    <source>
        <dbReference type="EMBL" id="KAJ9653873.1"/>
    </source>
</evidence>
<protein>
    <submittedName>
        <fullName evidence="1">Uncharacterized protein</fullName>
    </submittedName>
</protein>
<gene>
    <name evidence="1" type="ORF">H2198_006982</name>
</gene>
<name>A0ACC3A199_9EURO</name>
<dbReference type="Proteomes" id="UP001172386">
    <property type="component" value="Unassembled WGS sequence"/>
</dbReference>
<organism evidence="1 2">
    <name type="scientific">Neophaeococcomyces mojaviensis</name>
    <dbReference type="NCBI Taxonomy" id="3383035"/>
    <lineage>
        <taxon>Eukaryota</taxon>
        <taxon>Fungi</taxon>
        <taxon>Dikarya</taxon>
        <taxon>Ascomycota</taxon>
        <taxon>Pezizomycotina</taxon>
        <taxon>Eurotiomycetes</taxon>
        <taxon>Chaetothyriomycetidae</taxon>
        <taxon>Chaetothyriales</taxon>
        <taxon>Chaetothyriales incertae sedis</taxon>
        <taxon>Neophaeococcomyces</taxon>
    </lineage>
</organism>
<reference evidence="1" key="1">
    <citation type="submission" date="2022-10" db="EMBL/GenBank/DDBJ databases">
        <title>Culturing micro-colonial fungi from biological soil crusts in the Mojave desert and describing Neophaeococcomyces mojavensis, and introducing the new genera and species Taxawa tesnikishii.</title>
        <authorList>
            <person name="Kurbessoian T."/>
            <person name="Stajich J.E."/>
        </authorList>
    </citation>
    <scope>NUCLEOTIDE SEQUENCE</scope>
    <source>
        <strain evidence="1">JES_112</strain>
    </source>
</reference>
<proteinExistence type="predicted"/>
<evidence type="ECO:0000313" key="2">
    <source>
        <dbReference type="Proteomes" id="UP001172386"/>
    </source>
</evidence>
<keyword evidence="2" id="KW-1185">Reference proteome</keyword>
<comment type="caution">
    <text evidence="1">The sequence shown here is derived from an EMBL/GenBank/DDBJ whole genome shotgun (WGS) entry which is preliminary data.</text>
</comment>
<sequence length="815" mass="86884">MRSFILLYVLFTLAYNVFGDRTFIAVPKEASLKRSNVGLEPSLDLQKLVYYNHDGKTGMAASVVLVPKIPILLHEDVDDSLQILRVSCVNLGSQSEMDVEFFYADTVKEVAVTWANYTEFVIITPTWNCARGGEQTPYIVSFFAADVNRHKVTLRATESTLQNVTERMFVDVGEHVVPQMDHRKYKRQAGASSSFVPYASAYSSYVPPPTTSSTRTTSTTTRTSASATASSASGAFSSLLSSLTSSVSQSATTVTASSGSGSSNTFPAFTYTSTNASPTGSSFGPQDISFSEIGTVLIPPDNKIAAYVAAQTVPNVKLTCTNCTLSGSVAFKAAGFTISSSTTTTLSNFFTDGFLEFDATNVAANMSFELDLKPGFTISTYLANLPRRTLGAIQIAGLVTFSPVMDLTFPVSITLNTPAKIRTGFTMSPFPSGQVILDINDPASSRATGFNTSVTPLPFDADSPDLSFSVSASFRPMLSISAGLFSGSSSSNRLSGGVGVYLDLPKFTAQVDEVHNVNDQCQPDSSKDNAYIHVIPSVTFDSGVVYSVAGSVSGLDIPSNLQNSQRQLNSSTFDLQEECLRWNSNTNSLVMISGPSVDGGAGSSGGGLSTGAKAGIGVGIAGGVLLAGGLVAFFLLRRRKNKKAQAQQDQQGMQHVNTNEFGTAANRAQLDNQRANGGAAAGVPELSEKQGPHQNQFYGRQHNNPYEMDAYQAQYVNHAEMYGGPPPAAQMPAREDMSQYGGYQQQPAAHGYPAELRNREDMSQYGGARAGTETGTGSTYTHVGSGYADGSASDNTMYHHDDGSRTGWQRAQRDY</sequence>
<accession>A0ACC3A199</accession>